<evidence type="ECO:0000313" key="2">
    <source>
        <dbReference type="Proteomes" id="UP001055879"/>
    </source>
</evidence>
<reference evidence="1 2" key="2">
    <citation type="journal article" date="2022" name="Mol. Ecol. Resour.">
        <title>The genomes of chicory, endive, great burdock and yacon provide insights into Asteraceae paleo-polyploidization history and plant inulin production.</title>
        <authorList>
            <person name="Fan W."/>
            <person name="Wang S."/>
            <person name="Wang H."/>
            <person name="Wang A."/>
            <person name="Jiang F."/>
            <person name="Liu H."/>
            <person name="Zhao H."/>
            <person name="Xu D."/>
            <person name="Zhang Y."/>
        </authorList>
    </citation>
    <scope>NUCLEOTIDE SEQUENCE [LARGE SCALE GENOMIC DNA]</scope>
    <source>
        <strain evidence="2">cv. Niubang</strain>
    </source>
</reference>
<protein>
    <submittedName>
        <fullName evidence="1">Uncharacterized protein</fullName>
    </submittedName>
</protein>
<name>A0ACB8XE43_ARCLA</name>
<accession>A0ACB8XE43</accession>
<gene>
    <name evidence="1" type="ORF">L6452_43887</name>
</gene>
<evidence type="ECO:0000313" key="1">
    <source>
        <dbReference type="EMBL" id="KAI3665263.1"/>
    </source>
</evidence>
<dbReference type="Proteomes" id="UP001055879">
    <property type="component" value="Linkage Group LG18"/>
</dbReference>
<keyword evidence="2" id="KW-1185">Reference proteome</keyword>
<comment type="caution">
    <text evidence="1">The sequence shown here is derived from an EMBL/GenBank/DDBJ whole genome shotgun (WGS) entry which is preliminary data.</text>
</comment>
<proteinExistence type="predicted"/>
<dbReference type="EMBL" id="CM042064">
    <property type="protein sequence ID" value="KAI3665263.1"/>
    <property type="molecule type" value="Genomic_DNA"/>
</dbReference>
<organism evidence="1 2">
    <name type="scientific">Arctium lappa</name>
    <name type="common">Greater burdock</name>
    <name type="synonym">Lappa major</name>
    <dbReference type="NCBI Taxonomy" id="4217"/>
    <lineage>
        <taxon>Eukaryota</taxon>
        <taxon>Viridiplantae</taxon>
        <taxon>Streptophyta</taxon>
        <taxon>Embryophyta</taxon>
        <taxon>Tracheophyta</taxon>
        <taxon>Spermatophyta</taxon>
        <taxon>Magnoliopsida</taxon>
        <taxon>eudicotyledons</taxon>
        <taxon>Gunneridae</taxon>
        <taxon>Pentapetalae</taxon>
        <taxon>asterids</taxon>
        <taxon>campanulids</taxon>
        <taxon>Asterales</taxon>
        <taxon>Asteraceae</taxon>
        <taxon>Carduoideae</taxon>
        <taxon>Cardueae</taxon>
        <taxon>Arctiinae</taxon>
        <taxon>Arctium</taxon>
    </lineage>
</organism>
<reference evidence="2" key="1">
    <citation type="journal article" date="2022" name="Mol. Ecol. Resour.">
        <title>The genomes of chicory, endive, great burdock and yacon provide insights into Asteraceae palaeo-polyploidization history and plant inulin production.</title>
        <authorList>
            <person name="Fan W."/>
            <person name="Wang S."/>
            <person name="Wang H."/>
            <person name="Wang A."/>
            <person name="Jiang F."/>
            <person name="Liu H."/>
            <person name="Zhao H."/>
            <person name="Xu D."/>
            <person name="Zhang Y."/>
        </authorList>
    </citation>
    <scope>NUCLEOTIDE SEQUENCE [LARGE SCALE GENOMIC DNA]</scope>
    <source>
        <strain evidence="2">cv. Niubang</strain>
    </source>
</reference>
<sequence>MKQPLKFFMIADPFLPATVVRRSPLAIGCGCCLFVTDLRGPSRLWQLRFARSRSVPSDEGPSATANRNSSQGCCPFSSILLTACSHRWTIGLFLQRLQLASSQTACLILALVVAADFLSVAAVCWPTSSMVLGHVVGHYRPLAYGLSDRYFYLILNPQLLLIEILASFGRVSVFCHLWLEATRFGPLP</sequence>